<reference evidence="2" key="2">
    <citation type="submission" date="2015-06" db="UniProtKB">
        <authorList>
            <consortium name="EnsemblMetazoa"/>
        </authorList>
    </citation>
    <scope>IDENTIFICATION</scope>
</reference>
<evidence type="ECO:0000313" key="2">
    <source>
        <dbReference type="EnsemblMetazoa" id="tetur28g02310.1"/>
    </source>
</evidence>
<gene>
    <name evidence="2" type="primary">107368732</name>
</gene>
<feature type="signal peptide" evidence="1">
    <location>
        <begin position="1"/>
        <end position="19"/>
    </location>
</feature>
<dbReference type="OrthoDB" id="10614652at2759"/>
<dbReference type="EnsemblMetazoa" id="tetur28g02310.1">
    <property type="protein sequence ID" value="tetur28g02310.1"/>
    <property type="gene ID" value="tetur28g02310"/>
</dbReference>
<dbReference type="AlphaFoldDB" id="T1KZP2"/>
<dbReference type="OMA" id="SRREMVH"/>
<evidence type="ECO:0000256" key="1">
    <source>
        <dbReference type="SAM" id="SignalP"/>
    </source>
</evidence>
<evidence type="ECO:0000313" key="3">
    <source>
        <dbReference type="Proteomes" id="UP000015104"/>
    </source>
</evidence>
<dbReference type="KEGG" id="tut:107368732"/>
<proteinExistence type="predicted"/>
<keyword evidence="1" id="KW-0732">Signal</keyword>
<protein>
    <submittedName>
        <fullName evidence="2">Uncharacterized protein</fullName>
    </submittedName>
</protein>
<sequence>MKLFIKLIAISALISTCLSVTLPKSVLVRLCETARSARNLGLGKGRVAEAIIDDIKSYLAKGASSRREMVHVTANNYGMSQIIAITNFKPDYDTFAQILGMLSDIKKPTVPGETSTSPSVAITASPMDSDLPSLPDNTFDGLEPSLINSTFPDSLPDDFSNISPPSVSTETANVDSSVSGNDSVAGVVQQVVSTLTANECSNLDFPESLDIENQSEVQKAVLRVAISGFKQREKQMKYLENYLNVVKDKLFA</sequence>
<keyword evidence="3" id="KW-1185">Reference proteome</keyword>
<name>T1KZP2_TETUR</name>
<reference evidence="3" key="1">
    <citation type="submission" date="2011-08" db="EMBL/GenBank/DDBJ databases">
        <authorList>
            <person name="Rombauts S."/>
        </authorList>
    </citation>
    <scope>NUCLEOTIDE SEQUENCE</scope>
    <source>
        <strain evidence="3">London</strain>
    </source>
</reference>
<dbReference type="HOGENOM" id="CLU_1236460_0_0_1"/>
<accession>T1KZP2</accession>
<feature type="chain" id="PRO_5004581927" evidence="1">
    <location>
        <begin position="20"/>
        <end position="252"/>
    </location>
</feature>
<dbReference type="EMBL" id="CAEY01000743">
    <property type="status" value="NOT_ANNOTATED_CDS"/>
    <property type="molecule type" value="Genomic_DNA"/>
</dbReference>
<organism evidence="2 3">
    <name type="scientific">Tetranychus urticae</name>
    <name type="common">Two-spotted spider mite</name>
    <dbReference type="NCBI Taxonomy" id="32264"/>
    <lineage>
        <taxon>Eukaryota</taxon>
        <taxon>Metazoa</taxon>
        <taxon>Ecdysozoa</taxon>
        <taxon>Arthropoda</taxon>
        <taxon>Chelicerata</taxon>
        <taxon>Arachnida</taxon>
        <taxon>Acari</taxon>
        <taxon>Acariformes</taxon>
        <taxon>Trombidiformes</taxon>
        <taxon>Prostigmata</taxon>
        <taxon>Eleutherengona</taxon>
        <taxon>Raphignathae</taxon>
        <taxon>Tetranychoidea</taxon>
        <taxon>Tetranychidae</taxon>
        <taxon>Tetranychus</taxon>
    </lineage>
</organism>
<dbReference type="Proteomes" id="UP000015104">
    <property type="component" value="Unassembled WGS sequence"/>
</dbReference>